<dbReference type="AlphaFoldDB" id="D7BZR9"/>
<dbReference type="Pfam" id="PF13193">
    <property type="entry name" value="AMP-binding_C"/>
    <property type="match status" value="1"/>
</dbReference>
<dbReference type="Gene3D" id="3.30.300.30">
    <property type="match status" value="1"/>
</dbReference>
<dbReference type="eggNOG" id="COG2329">
    <property type="taxonomic scope" value="Bacteria"/>
</dbReference>
<dbReference type="Gene3D" id="3.40.50.12780">
    <property type="entry name" value="N-terminal domain of ligase-like"/>
    <property type="match status" value="1"/>
</dbReference>
<dbReference type="PATRIC" id="fig|749414.3.peg.7050"/>
<dbReference type="KEGG" id="sbh:SBI_06854"/>
<feature type="region of interest" description="Disordered" evidence="1">
    <location>
        <begin position="343"/>
        <end position="362"/>
    </location>
</feature>
<dbReference type="SUPFAM" id="SSF56801">
    <property type="entry name" value="Acetyl-CoA synthetase-like"/>
    <property type="match status" value="1"/>
</dbReference>
<gene>
    <name evidence="3" type="ordered locus">SBI_06854</name>
</gene>
<keyword evidence="4" id="KW-1185">Reference proteome</keyword>
<dbReference type="SUPFAM" id="SSF54909">
    <property type="entry name" value="Dimeric alpha+beta barrel"/>
    <property type="match status" value="2"/>
</dbReference>
<dbReference type="HOGENOM" id="CLU_000022_59_10_11"/>
<dbReference type="PANTHER" id="PTHR43767:SF1">
    <property type="entry name" value="NONRIBOSOMAL PEPTIDE SYNTHASE PES1 (EUROFUNG)-RELATED"/>
    <property type="match status" value="1"/>
</dbReference>
<keyword evidence="3" id="KW-0436">Ligase</keyword>
<dbReference type="InterPro" id="IPR045851">
    <property type="entry name" value="AMP-bd_C_sf"/>
</dbReference>
<protein>
    <submittedName>
        <fullName evidence="3">Acyl-CoA ligase</fullName>
    </submittedName>
</protein>
<dbReference type="InterPro" id="IPR025110">
    <property type="entry name" value="AMP-bd_C"/>
</dbReference>
<dbReference type="RefSeq" id="WP_014179424.1">
    <property type="nucleotide sequence ID" value="NC_016582.1"/>
</dbReference>
<evidence type="ECO:0000259" key="2">
    <source>
        <dbReference type="PROSITE" id="PS51725"/>
    </source>
</evidence>
<dbReference type="EMBL" id="CP002047">
    <property type="protein sequence ID" value="ADI09974.1"/>
    <property type="molecule type" value="Genomic_DNA"/>
</dbReference>
<proteinExistence type="predicted"/>
<dbReference type="InterPro" id="IPR007138">
    <property type="entry name" value="ABM_dom"/>
</dbReference>
<reference evidence="3 4" key="1">
    <citation type="journal article" date="2010" name="J. Bacteriol.">
        <title>Genome sequence of the milbemycin-producing bacterium Streptomyces bingchenggensis.</title>
        <authorList>
            <person name="Wang X.J."/>
            <person name="Yan Y.J."/>
            <person name="Zhang B."/>
            <person name="An J."/>
            <person name="Wang J.J."/>
            <person name="Tian J."/>
            <person name="Jiang L."/>
            <person name="Chen Y.H."/>
            <person name="Huang S.X."/>
            <person name="Yin M."/>
            <person name="Zhang J."/>
            <person name="Gao A.L."/>
            <person name="Liu C.X."/>
            <person name="Zhu Z.X."/>
            <person name="Xiang W.S."/>
        </authorList>
    </citation>
    <scope>NUCLEOTIDE SEQUENCE [LARGE SCALE GENOMIC DNA]</scope>
    <source>
        <strain evidence="3 4">BCW-1</strain>
    </source>
</reference>
<dbReference type="Proteomes" id="UP000000377">
    <property type="component" value="Chromosome"/>
</dbReference>
<evidence type="ECO:0000313" key="4">
    <source>
        <dbReference type="Proteomes" id="UP000000377"/>
    </source>
</evidence>
<dbReference type="Gene3D" id="3.30.70.100">
    <property type="match status" value="2"/>
</dbReference>
<dbReference type="PANTHER" id="PTHR43767">
    <property type="entry name" value="LONG-CHAIN-FATTY-ACID--COA LIGASE"/>
    <property type="match status" value="1"/>
</dbReference>
<name>D7BZR9_STRBB</name>
<dbReference type="PROSITE" id="PS51725">
    <property type="entry name" value="ABM"/>
    <property type="match status" value="1"/>
</dbReference>
<evidence type="ECO:0000256" key="1">
    <source>
        <dbReference type="SAM" id="MobiDB-lite"/>
    </source>
</evidence>
<dbReference type="GO" id="GO:0016878">
    <property type="term" value="F:acid-thiol ligase activity"/>
    <property type="evidence" value="ECO:0007669"/>
    <property type="project" value="UniProtKB-ARBA"/>
</dbReference>
<dbReference type="STRING" id="749414.SBI_06854"/>
<dbReference type="InterPro" id="IPR020845">
    <property type="entry name" value="AMP-binding_CS"/>
</dbReference>
<dbReference type="InterPro" id="IPR050237">
    <property type="entry name" value="ATP-dep_AMP-bd_enzyme"/>
</dbReference>
<sequence>MGEASGGAGTGAVGGAGAVGGTERLDGLSAEAARAHPTRTALVWDGAARDRGPAALDFAGLDLRVSRAAYALRRLLPGRERATVAVASVLHPDFAVAYYAAARSGNVVAVVNPLLREEALLHTLSVSEARLALVDAGLYARLAPVRDRLPALREVVLIGPVAPPGTGPGVARLDGVLENMENRTLVGPPGAVSPDDVVCVQFTSGTTGLPKAVRLTHRNLVVNAAQIAEAHRLGHGSVALNHLPTYHPMHLNSALFAGATQVLCAAPDPIDAVEAANRHCATHFYSLPVRLARLAAAPALDGLRLATVRQIASGGSALPVRDATRLAERFGVPVFQGYGLAETSPLTHSDDPGRPVPGSVGRPVAGTECRVVDVERRTVLAPDEAGEVQVRGPQVMKGYLGGPDGTGLEDGGWFSTGDVGRIDGEGRLFLVDRLGDTFKCDNFLVAPTEIEQVLLGHELVREAVVFGLPDAARGGLAAALVVLQPRATGPDEGRLAAIGAAVADQLPYYQRLHHIEAVDAIPRNANGKVQRRALRDALITRLQTRTPDHAPVRTQEGRTVDHPTGLFTVINTFTLKDHGRADEFERRFLDHVAWMRAQEGFDSHQAVRLVERPGAYINLGRWRSPESFQRVRGSEVFQAHAKEFHEVVEVDADPSRNVLRTGGDVTEGAPVVVVERLGIEGAGLSLDAFDDSYREYARALTARPGFLHADFSRSLTRPGNYTFVTWWSDAEAWRAARADAPAFGTAECAVHLAAQAAVGKAADRVG</sequence>
<dbReference type="InterPro" id="IPR042099">
    <property type="entry name" value="ANL_N_sf"/>
</dbReference>
<dbReference type="Pfam" id="PF00501">
    <property type="entry name" value="AMP-binding"/>
    <property type="match status" value="1"/>
</dbReference>
<organism evidence="3 4">
    <name type="scientific">Streptomyces bingchenggensis (strain BCW-1)</name>
    <dbReference type="NCBI Taxonomy" id="749414"/>
    <lineage>
        <taxon>Bacteria</taxon>
        <taxon>Bacillati</taxon>
        <taxon>Actinomycetota</taxon>
        <taxon>Actinomycetes</taxon>
        <taxon>Kitasatosporales</taxon>
        <taxon>Streptomycetaceae</taxon>
        <taxon>Streptomyces</taxon>
    </lineage>
</organism>
<accession>D7BZR9</accession>
<dbReference type="InterPro" id="IPR011008">
    <property type="entry name" value="Dimeric_a/b-barrel"/>
</dbReference>
<feature type="domain" description="ABM" evidence="2">
    <location>
        <begin position="567"/>
        <end position="659"/>
    </location>
</feature>
<evidence type="ECO:0000313" key="3">
    <source>
        <dbReference type="EMBL" id="ADI09974.1"/>
    </source>
</evidence>
<dbReference type="PROSITE" id="PS00455">
    <property type="entry name" value="AMP_BINDING"/>
    <property type="match status" value="1"/>
</dbReference>
<dbReference type="eggNOG" id="COG0318">
    <property type="taxonomic scope" value="Bacteria"/>
</dbReference>
<dbReference type="Pfam" id="PF03992">
    <property type="entry name" value="ABM"/>
    <property type="match status" value="2"/>
</dbReference>
<dbReference type="InterPro" id="IPR000873">
    <property type="entry name" value="AMP-dep_synth/lig_dom"/>
</dbReference>